<dbReference type="WBParaSite" id="maker-PairedContig_863-snap-gene-0.19-mRNA-1">
    <property type="protein sequence ID" value="maker-PairedContig_863-snap-gene-0.19-mRNA-1"/>
    <property type="gene ID" value="maker-PairedContig_863-snap-gene-0.19"/>
</dbReference>
<sequence>MKHNTPIDGDKCQSTSNSALTEGEIFLYDGRGLVSQLDNIENCMVQKGKCITNISIVLWNSTDAINHCLYQRIKRLDATRYKNHFVIDELQASLIINEKKIQ</sequence>
<organism evidence="1">
    <name type="scientific">Wuchereria bancrofti</name>
    <dbReference type="NCBI Taxonomy" id="6293"/>
    <lineage>
        <taxon>Eukaryota</taxon>
        <taxon>Metazoa</taxon>
        <taxon>Ecdysozoa</taxon>
        <taxon>Nematoda</taxon>
        <taxon>Chromadorea</taxon>
        <taxon>Rhabditida</taxon>
        <taxon>Spirurina</taxon>
        <taxon>Spiruromorpha</taxon>
        <taxon>Filarioidea</taxon>
        <taxon>Onchocercidae</taxon>
        <taxon>Wuchereria</taxon>
    </lineage>
</organism>
<dbReference type="AlphaFoldDB" id="A0A1I8F0V3"/>
<reference evidence="1" key="1">
    <citation type="submission" date="2016-11" db="UniProtKB">
        <authorList>
            <consortium name="WormBaseParasite"/>
        </authorList>
    </citation>
    <scope>IDENTIFICATION</scope>
    <source>
        <strain evidence="1">pt0022</strain>
    </source>
</reference>
<proteinExistence type="predicted"/>
<evidence type="ECO:0000313" key="1">
    <source>
        <dbReference type="WBParaSite" id="maker-PairedContig_863-snap-gene-0.19-mRNA-1"/>
    </source>
</evidence>
<name>A0A1I8F0V3_WUCBA</name>
<accession>A0A1I8F0V3</accession>
<dbReference type="STRING" id="6293.A0A1I8F0V3"/>
<protein>
    <submittedName>
        <fullName evidence="1">Uncharacterized protein</fullName>
    </submittedName>
</protein>